<dbReference type="PANTHER" id="PTHR22603">
    <property type="entry name" value="CHOLINE/ETHANOALAMINE KINASE"/>
    <property type="match status" value="1"/>
</dbReference>
<dbReference type="Proteomes" id="UP000677054">
    <property type="component" value="Unassembled WGS sequence"/>
</dbReference>
<gene>
    <name evidence="6" type="ORF">DSTB1V02_LOCUS11529</name>
</gene>
<dbReference type="Pfam" id="PF01633">
    <property type="entry name" value="Choline_kinase"/>
    <property type="match status" value="1"/>
</dbReference>
<dbReference type="GO" id="GO:0006646">
    <property type="term" value="P:phosphatidylethanolamine biosynthetic process"/>
    <property type="evidence" value="ECO:0007669"/>
    <property type="project" value="TreeGrafter"/>
</dbReference>
<reference evidence="6" key="1">
    <citation type="submission" date="2020-11" db="EMBL/GenBank/DDBJ databases">
        <authorList>
            <person name="Tran Van P."/>
        </authorList>
    </citation>
    <scope>NUCLEOTIDE SEQUENCE</scope>
</reference>
<evidence type="ECO:0000313" key="6">
    <source>
        <dbReference type="EMBL" id="CAD7251767.1"/>
    </source>
</evidence>
<proteinExistence type="inferred from homology"/>
<evidence type="ECO:0000256" key="2">
    <source>
        <dbReference type="ARBA" id="ARBA00023264"/>
    </source>
</evidence>
<dbReference type="GO" id="GO:0005737">
    <property type="term" value="C:cytoplasm"/>
    <property type="evidence" value="ECO:0007669"/>
    <property type="project" value="TreeGrafter"/>
</dbReference>
<dbReference type="AlphaFoldDB" id="A0A7R9ACX3"/>
<keyword evidence="1" id="KW-0594">Phospholipid biosynthesis</keyword>
<comment type="similarity">
    <text evidence="4">Belongs to the choline/ethanolamine kinase family.</text>
</comment>
<dbReference type="EC" id="2.7.1.82" evidence="5"/>
<dbReference type="EMBL" id="LR903329">
    <property type="protein sequence ID" value="CAD7251767.1"/>
    <property type="molecule type" value="Genomic_DNA"/>
</dbReference>
<keyword evidence="1" id="KW-0443">Lipid metabolism</keyword>
<dbReference type="OrthoDB" id="10267235at2759"/>
<keyword evidence="2" id="KW-1208">Phospholipid metabolism</keyword>
<protein>
    <recommendedName>
        <fullName evidence="5">ethanolamine kinase</fullName>
        <ecNumber evidence="5">2.7.1.82</ecNumber>
    </recommendedName>
</protein>
<dbReference type="Gene3D" id="3.30.200.20">
    <property type="entry name" value="Phosphorylase Kinase, domain 1"/>
    <property type="match status" value="1"/>
</dbReference>
<evidence type="ECO:0000313" key="7">
    <source>
        <dbReference type="Proteomes" id="UP000677054"/>
    </source>
</evidence>
<dbReference type="Gene3D" id="3.90.1200.10">
    <property type="match status" value="1"/>
</dbReference>
<evidence type="ECO:0000256" key="3">
    <source>
        <dbReference type="ARBA" id="ARBA00037883"/>
    </source>
</evidence>
<name>A0A7R9ACX3_9CRUS</name>
<organism evidence="6">
    <name type="scientific">Darwinula stevensoni</name>
    <dbReference type="NCBI Taxonomy" id="69355"/>
    <lineage>
        <taxon>Eukaryota</taxon>
        <taxon>Metazoa</taxon>
        <taxon>Ecdysozoa</taxon>
        <taxon>Arthropoda</taxon>
        <taxon>Crustacea</taxon>
        <taxon>Oligostraca</taxon>
        <taxon>Ostracoda</taxon>
        <taxon>Podocopa</taxon>
        <taxon>Podocopida</taxon>
        <taxon>Darwinulocopina</taxon>
        <taxon>Darwinuloidea</taxon>
        <taxon>Darwinulidae</taxon>
        <taxon>Darwinula</taxon>
    </lineage>
</organism>
<dbReference type="EMBL" id="CAJPEV010003812">
    <property type="protein sequence ID" value="CAG0900583.1"/>
    <property type="molecule type" value="Genomic_DNA"/>
</dbReference>
<dbReference type="SUPFAM" id="SSF56112">
    <property type="entry name" value="Protein kinase-like (PK-like)"/>
    <property type="match status" value="1"/>
</dbReference>
<comment type="pathway">
    <text evidence="3">Phospholipid metabolism; phosphatidylethanolamine biosynthesis; phosphatidylethanolamine from ethanolamine: step 1/3.</text>
</comment>
<dbReference type="InterPro" id="IPR011009">
    <property type="entry name" value="Kinase-like_dom_sf"/>
</dbReference>
<evidence type="ECO:0000256" key="5">
    <source>
        <dbReference type="ARBA" id="ARBA00038874"/>
    </source>
</evidence>
<keyword evidence="1" id="KW-0444">Lipid biosynthesis</keyword>
<accession>A0A7R9ACX3</accession>
<evidence type="ECO:0000256" key="1">
    <source>
        <dbReference type="ARBA" id="ARBA00023209"/>
    </source>
</evidence>
<dbReference type="CDD" id="cd05157">
    <property type="entry name" value="ETNK_euk"/>
    <property type="match status" value="1"/>
</dbReference>
<evidence type="ECO:0000256" key="4">
    <source>
        <dbReference type="ARBA" id="ARBA00038211"/>
    </source>
</evidence>
<dbReference type="PANTHER" id="PTHR22603:SF66">
    <property type="entry name" value="ETHANOLAMINE KINASE"/>
    <property type="match status" value="1"/>
</dbReference>
<keyword evidence="7" id="KW-1185">Reference proteome</keyword>
<sequence length="379" mass="43909">MGSAGVPKYPLHLKTDVSLDSWKKDALHVLQHVKPDWDSCLVCFKEFNAGITNKVVGMYLPERKDDMVLLRIYGKGTESFIDRDAEKDNITLLHEAGCAPSYYASFKNGLAYAYVPGLTTDVHTVRSPEVMPMICDMLAKIHCISLPYNGMPQSCLWKRFNVLLDLYPDSFKEPERQEIFLREVAPKGKLVAEMEDLQSKLGSSTSPIVFCHNDLLLGNIIYSKKSSSVTFIDYEYGGLNYQAFDIGNHFCEYAGVEDVDYSRYPDRDLQLKWLRLYLMAFKNYSGQDEKFAEEEVESLYVQVNQFSLAANLFWGIWAIIQAHHSLLDFDFLRWLLVEALIFVRKKCYFFQYGILRMNEYFQRKEMFLKLQPKDPITYS</sequence>
<dbReference type="GO" id="GO:0004305">
    <property type="term" value="F:ethanolamine kinase activity"/>
    <property type="evidence" value="ECO:0007669"/>
    <property type="project" value="UniProtKB-EC"/>
</dbReference>